<dbReference type="SUPFAM" id="SSF56601">
    <property type="entry name" value="beta-lactamase/transpeptidase-like"/>
    <property type="match status" value="1"/>
</dbReference>
<comment type="subcellular location">
    <subcellularLocation>
        <location evidence="1">Membrane</location>
    </subcellularLocation>
</comment>
<dbReference type="SUPFAM" id="SSF48452">
    <property type="entry name" value="TPR-like"/>
    <property type="match status" value="1"/>
</dbReference>
<dbReference type="InterPro" id="IPR011990">
    <property type="entry name" value="TPR-like_helical_dom_sf"/>
</dbReference>
<dbReference type="Pfam" id="PF00144">
    <property type="entry name" value="Beta-lactamase"/>
    <property type="match status" value="1"/>
</dbReference>
<dbReference type="Proteomes" id="UP001500936">
    <property type="component" value="Unassembled WGS sequence"/>
</dbReference>
<evidence type="ECO:0000256" key="4">
    <source>
        <dbReference type="SAM" id="SignalP"/>
    </source>
</evidence>
<keyword evidence="4" id="KW-0732">Signal</keyword>
<dbReference type="SMART" id="SM00028">
    <property type="entry name" value="TPR"/>
    <property type="match status" value="1"/>
</dbReference>
<comment type="caution">
    <text evidence="6">The sequence shown here is derived from an EMBL/GenBank/DDBJ whole genome shotgun (WGS) entry which is preliminary data.</text>
</comment>
<feature type="chain" id="PRO_5046612341" description="Beta-lactamase-related domain-containing protein" evidence="4">
    <location>
        <begin position="21"/>
        <end position="468"/>
    </location>
</feature>
<accession>A0ABP8KFN2</accession>
<keyword evidence="7" id="KW-1185">Reference proteome</keyword>
<dbReference type="PANTHER" id="PTHR46825">
    <property type="entry name" value="D-ALANYL-D-ALANINE-CARBOXYPEPTIDASE/ENDOPEPTIDASE AMPH"/>
    <property type="match status" value="1"/>
</dbReference>
<gene>
    <name evidence="6" type="ORF">GCM10023187_25330</name>
</gene>
<dbReference type="PROSITE" id="PS50005">
    <property type="entry name" value="TPR"/>
    <property type="match status" value="1"/>
</dbReference>
<proteinExistence type="predicted"/>
<dbReference type="Pfam" id="PF13181">
    <property type="entry name" value="TPR_8"/>
    <property type="match status" value="1"/>
</dbReference>
<evidence type="ECO:0000256" key="3">
    <source>
        <dbReference type="PROSITE-ProRule" id="PRU00339"/>
    </source>
</evidence>
<dbReference type="InterPro" id="IPR012338">
    <property type="entry name" value="Beta-lactam/transpept-like"/>
</dbReference>
<dbReference type="EMBL" id="BAABHB010000004">
    <property type="protein sequence ID" value="GAA4406167.1"/>
    <property type="molecule type" value="Genomic_DNA"/>
</dbReference>
<evidence type="ECO:0000313" key="6">
    <source>
        <dbReference type="EMBL" id="GAA4406167.1"/>
    </source>
</evidence>
<dbReference type="InterPro" id="IPR019734">
    <property type="entry name" value="TPR_rpt"/>
</dbReference>
<feature type="domain" description="Beta-lactamase-related" evidence="5">
    <location>
        <begin position="28"/>
        <end position="343"/>
    </location>
</feature>
<dbReference type="InterPro" id="IPR050491">
    <property type="entry name" value="AmpC-like"/>
</dbReference>
<dbReference type="Gene3D" id="1.25.40.10">
    <property type="entry name" value="Tetratricopeptide repeat domain"/>
    <property type="match status" value="1"/>
</dbReference>
<dbReference type="RefSeq" id="WP_345267615.1">
    <property type="nucleotide sequence ID" value="NZ_BAABHB010000004.1"/>
</dbReference>
<evidence type="ECO:0000313" key="7">
    <source>
        <dbReference type="Proteomes" id="UP001500936"/>
    </source>
</evidence>
<dbReference type="InterPro" id="IPR001466">
    <property type="entry name" value="Beta-lactam-related"/>
</dbReference>
<dbReference type="Gene3D" id="3.40.710.10">
    <property type="entry name" value="DD-peptidase/beta-lactamase superfamily"/>
    <property type="match status" value="1"/>
</dbReference>
<evidence type="ECO:0000259" key="5">
    <source>
        <dbReference type="Pfam" id="PF00144"/>
    </source>
</evidence>
<dbReference type="PANTHER" id="PTHR46825:SF11">
    <property type="entry name" value="PENICILLIN-BINDING PROTEIN 4"/>
    <property type="match status" value="1"/>
</dbReference>
<protein>
    <recommendedName>
        <fullName evidence="5">Beta-lactamase-related domain-containing protein</fullName>
    </recommendedName>
</protein>
<organism evidence="6 7">
    <name type="scientific">Nibrella viscosa</name>
    <dbReference type="NCBI Taxonomy" id="1084524"/>
    <lineage>
        <taxon>Bacteria</taxon>
        <taxon>Pseudomonadati</taxon>
        <taxon>Bacteroidota</taxon>
        <taxon>Cytophagia</taxon>
        <taxon>Cytophagales</taxon>
        <taxon>Spirosomataceae</taxon>
        <taxon>Nibrella</taxon>
    </lineage>
</organism>
<reference evidence="7" key="1">
    <citation type="journal article" date="2019" name="Int. J. Syst. Evol. Microbiol.">
        <title>The Global Catalogue of Microorganisms (GCM) 10K type strain sequencing project: providing services to taxonomists for standard genome sequencing and annotation.</title>
        <authorList>
            <consortium name="The Broad Institute Genomics Platform"/>
            <consortium name="The Broad Institute Genome Sequencing Center for Infectious Disease"/>
            <person name="Wu L."/>
            <person name="Ma J."/>
        </authorList>
    </citation>
    <scope>NUCLEOTIDE SEQUENCE [LARGE SCALE GENOMIC DNA]</scope>
    <source>
        <strain evidence="7">JCM 17925</strain>
    </source>
</reference>
<feature type="repeat" description="TPR" evidence="3">
    <location>
        <begin position="425"/>
        <end position="458"/>
    </location>
</feature>
<name>A0ABP8KFN2_9BACT</name>
<evidence type="ECO:0000256" key="2">
    <source>
        <dbReference type="ARBA" id="ARBA00023136"/>
    </source>
</evidence>
<keyword evidence="3" id="KW-0802">TPR repeat</keyword>
<evidence type="ECO:0000256" key="1">
    <source>
        <dbReference type="ARBA" id="ARBA00004370"/>
    </source>
</evidence>
<sequence>MRQIIAAVTSLTMLALPAMAQQNLSPRIDSIVQQFMQNRQFSGTVLLAKGDQLLYHKAYGLADREKGIANQPTTNFNIASVGKTYTGALVSLLASHGKIDLQQRFRHYFPEFSSPNLPDNLTIHHLLTHTGGTNNYMEHPDFEAKRRNLKSINDAMPLVTSMPLSFQPGERYEYSNSGFVVLGKLIEKVTGLSYPEALQTYIFKPAGIRNSYLHYPATFNAPAEAVPYYVFSQKSLVNATEDEFPPFSDGGMQSNVADMWQFGKWLLKQPAAVTGPIWTQHVPAPHNYGYGWNVETRYDRMTVGHSGGGHGFSTDFRIVPVAGFIVVVMANNRTNVRDITKAMLDLVYTGTWKGPKPYTSSLLLDAIDRRGFAAVKEELALALQQGKAPGQRDWIGLIDALSQLKRQEDALALAQLAAAHLTKEGWPLNIAGDLYRQMGRKDLAKEYFQKALALEPNNTWTKAQLEKL</sequence>
<feature type="signal peptide" evidence="4">
    <location>
        <begin position="1"/>
        <end position="20"/>
    </location>
</feature>
<keyword evidence="2" id="KW-0472">Membrane</keyword>